<feature type="non-terminal residue" evidence="2">
    <location>
        <position position="1"/>
    </location>
</feature>
<dbReference type="PANTHER" id="PTHR36805">
    <property type="entry name" value="AGENET DOMAIN-CONTAINING PROTEIN"/>
    <property type="match status" value="1"/>
</dbReference>
<dbReference type="SMART" id="SM00743">
    <property type="entry name" value="Agenet"/>
    <property type="match status" value="1"/>
</dbReference>
<feature type="non-terminal residue" evidence="2">
    <location>
        <position position="231"/>
    </location>
</feature>
<evidence type="ECO:0000259" key="1">
    <source>
        <dbReference type="SMART" id="SM00743"/>
    </source>
</evidence>
<keyword evidence="3" id="KW-1185">Reference proteome</keyword>
<dbReference type="PANTHER" id="PTHR36805:SF7">
    <property type="entry name" value="AGENET DOMAIN-CONTAINING PROTEIN"/>
    <property type="match status" value="1"/>
</dbReference>
<gene>
    <name evidence="2" type="ORF">KI387_029655</name>
</gene>
<feature type="domain" description="Agenet" evidence="1">
    <location>
        <begin position="73"/>
        <end position="133"/>
    </location>
</feature>
<dbReference type="InterPro" id="IPR014002">
    <property type="entry name" value="Agenet_dom_plant"/>
</dbReference>
<dbReference type="Proteomes" id="UP000824469">
    <property type="component" value="Unassembled WGS sequence"/>
</dbReference>
<accession>A0AA38CFM9</accession>
<organism evidence="2 3">
    <name type="scientific">Taxus chinensis</name>
    <name type="common">Chinese yew</name>
    <name type="synonym">Taxus wallichiana var. chinensis</name>
    <dbReference type="NCBI Taxonomy" id="29808"/>
    <lineage>
        <taxon>Eukaryota</taxon>
        <taxon>Viridiplantae</taxon>
        <taxon>Streptophyta</taxon>
        <taxon>Embryophyta</taxon>
        <taxon>Tracheophyta</taxon>
        <taxon>Spermatophyta</taxon>
        <taxon>Pinopsida</taxon>
        <taxon>Pinidae</taxon>
        <taxon>Conifers II</taxon>
        <taxon>Cupressales</taxon>
        <taxon>Taxaceae</taxon>
        <taxon>Taxus</taxon>
    </lineage>
</organism>
<protein>
    <recommendedName>
        <fullName evidence="1">Agenet domain-containing protein</fullName>
    </recommendedName>
</protein>
<dbReference type="AlphaFoldDB" id="A0AA38CFM9"/>
<evidence type="ECO:0000313" key="3">
    <source>
        <dbReference type="Proteomes" id="UP000824469"/>
    </source>
</evidence>
<comment type="caution">
    <text evidence="2">The sequence shown here is derived from an EMBL/GenBank/DDBJ whole genome shotgun (WGS) entry which is preliminary data.</text>
</comment>
<name>A0AA38CFM9_TAXCH</name>
<sequence>VKNISMRGCELWCALEYFDFPGEKVRWTKVYQKDPANRKKLELMMRPGFPHFCRECDIKGCQNNCEIEAIINNEWQVGNLVDLWYDCCFWSGKIATILDNNKIQVDLLKPPNGEGGSYEADSKDLRPTLLWSIKSGWIVPLQKSRKDFKPCVRVPGDCKPTLCMSAPAQVKNYPCKSLVLQDSGSVANMVLGLKSDKKTDHKIFHSHSDYEKQVMDTFIAKDISCGVDHPP</sequence>
<evidence type="ECO:0000313" key="2">
    <source>
        <dbReference type="EMBL" id="KAH9297973.1"/>
    </source>
</evidence>
<proteinExistence type="predicted"/>
<reference evidence="2 3" key="1">
    <citation type="journal article" date="2021" name="Nat. Plants">
        <title>The Taxus genome provides insights into paclitaxel biosynthesis.</title>
        <authorList>
            <person name="Xiong X."/>
            <person name="Gou J."/>
            <person name="Liao Q."/>
            <person name="Li Y."/>
            <person name="Zhou Q."/>
            <person name="Bi G."/>
            <person name="Li C."/>
            <person name="Du R."/>
            <person name="Wang X."/>
            <person name="Sun T."/>
            <person name="Guo L."/>
            <person name="Liang H."/>
            <person name="Lu P."/>
            <person name="Wu Y."/>
            <person name="Zhang Z."/>
            <person name="Ro D.K."/>
            <person name="Shang Y."/>
            <person name="Huang S."/>
            <person name="Yan J."/>
        </authorList>
    </citation>
    <scope>NUCLEOTIDE SEQUENCE [LARGE SCALE GENOMIC DNA]</scope>
    <source>
        <strain evidence="2">Ta-2019</strain>
    </source>
</reference>
<dbReference type="EMBL" id="JAHRHJ020000010">
    <property type="protein sequence ID" value="KAH9297973.1"/>
    <property type="molecule type" value="Genomic_DNA"/>
</dbReference>